<evidence type="ECO:0000256" key="1">
    <source>
        <dbReference type="ARBA" id="ARBA00022801"/>
    </source>
</evidence>
<dbReference type="GO" id="GO:0016787">
    <property type="term" value="F:hydrolase activity"/>
    <property type="evidence" value="ECO:0007669"/>
    <property type="project" value="UniProtKB-KW"/>
</dbReference>
<feature type="domain" description="Isochorismatase-like" evidence="2">
    <location>
        <begin position="3"/>
        <end position="142"/>
    </location>
</feature>
<dbReference type="Pfam" id="PF00857">
    <property type="entry name" value="Isochorismatase"/>
    <property type="match status" value="1"/>
</dbReference>
<dbReference type="InterPro" id="IPR050272">
    <property type="entry name" value="Isochorismatase-like_hydrls"/>
</dbReference>
<dbReference type="Proteomes" id="UP000588068">
    <property type="component" value="Unassembled WGS sequence"/>
</dbReference>
<accession>A0A841HKE7</accession>
<dbReference type="SUPFAM" id="SSF52499">
    <property type="entry name" value="Isochorismatase-like hydrolases"/>
    <property type="match status" value="1"/>
</dbReference>
<protein>
    <submittedName>
        <fullName evidence="3">Nicotinamidase-related amidase</fullName>
    </submittedName>
</protein>
<keyword evidence="1" id="KW-0378">Hydrolase</keyword>
<dbReference type="AlphaFoldDB" id="A0A841HKE7"/>
<dbReference type="CDD" id="cd01014">
    <property type="entry name" value="nicotinamidase_related"/>
    <property type="match status" value="1"/>
</dbReference>
<comment type="caution">
    <text evidence="3">The sequence shown here is derived from an EMBL/GenBank/DDBJ whole genome shotgun (WGS) entry which is preliminary data.</text>
</comment>
<organism evidence="3 4">
    <name type="scientific">Povalibacter uvarum</name>
    <dbReference type="NCBI Taxonomy" id="732238"/>
    <lineage>
        <taxon>Bacteria</taxon>
        <taxon>Pseudomonadati</taxon>
        <taxon>Pseudomonadota</taxon>
        <taxon>Gammaproteobacteria</taxon>
        <taxon>Steroidobacterales</taxon>
        <taxon>Steroidobacteraceae</taxon>
        <taxon>Povalibacter</taxon>
    </lineage>
</organism>
<name>A0A841HKE7_9GAMM</name>
<dbReference type="PANTHER" id="PTHR43540:SF14">
    <property type="entry name" value="ISOCHORISMATASE"/>
    <property type="match status" value="1"/>
</dbReference>
<gene>
    <name evidence="3" type="ORF">HNQ60_002081</name>
</gene>
<dbReference type="RefSeq" id="WP_184331326.1">
    <property type="nucleotide sequence ID" value="NZ_JACHHZ010000002.1"/>
</dbReference>
<reference evidence="3 4" key="1">
    <citation type="submission" date="2020-08" db="EMBL/GenBank/DDBJ databases">
        <title>Genomic Encyclopedia of Type Strains, Phase IV (KMG-IV): sequencing the most valuable type-strain genomes for metagenomic binning, comparative biology and taxonomic classification.</title>
        <authorList>
            <person name="Goeker M."/>
        </authorList>
    </citation>
    <scope>NUCLEOTIDE SEQUENCE [LARGE SCALE GENOMIC DNA]</scope>
    <source>
        <strain evidence="3 4">DSM 26723</strain>
    </source>
</reference>
<dbReference type="InterPro" id="IPR000868">
    <property type="entry name" value="Isochorismatase-like_dom"/>
</dbReference>
<evidence type="ECO:0000259" key="2">
    <source>
        <dbReference type="Pfam" id="PF00857"/>
    </source>
</evidence>
<dbReference type="EMBL" id="JACHHZ010000002">
    <property type="protein sequence ID" value="MBB6093203.1"/>
    <property type="molecule type" value="Genomic_DNA"/>
</dbReference>
<dbReference type="PANTHER" id="PTHR43540">
    <property type="entry name" value="PEROXYUREIDOACRYLATE/UREIDOACRYLATE AMIDOHYDROLASE-RELATED"/>
    <property type="match status" value="1"/>
</dbReference>
<dbReference type="Gene3D" id="3.40.50.850">
    <property type="entry name" value="Isochorismatase-like"/>
    <property type="match status" value="1"/>
</dbReference>
<dbReference type="InterPro" id="IPR036380">
    <property type="entry name" value="Isochorismatase-like_sf"/>
</dbReference>
<proteinExistence type="predicted"/>
<keyword evidence="4" id="KW-1185">Reference proteome</keyword>
<sequence length="177" mass="19386">MTAALLIIDMQQALCAGRYAAFDAAGLIQRINAVAAKARSAAIPVVLIQHEEDDELLRFESAGWQIAEGLTTTATDLRVRKATPNSFHRTPLQEVLQSRRIDRVIVCGLQSDYCVDTTVRQALALGYEVTLISDGHSTVDNEVLSAVQIIAHHNTTLKNMNSFGQRTTLVRANDLTI</sequence>
<evidence type="ECO:0000313" key="3">
    <source>
        <dbReference type="EMBL" id="MBB6093203.1"/>
    </source>
</evidence>
<evidence type="ECO:0000313" key="4">
    <source>
        <dbReference type="Proteomes" id="UP000588068"/>
    </source>
</evidence>